<sequence>MFYQIVDSSSQIGNYVFATELLSSLLKIYYGEQDGVLTFDPELFMEENNFSVQDSVYLQNCNVYSADDLSHAIARTSRVLTFKVIYKLLREIEKNSA</sequence>
<dbReference type="AlphaFoldDB" id="A0A7C5KHD2"/>
<gene>
    <name evidence="1" type="ORF">ENL70_04320</name>
</gene>
<protein>
    <submittedName>
        <fullName evidence="1">Uncharacterized protein</fullName>
    </submittedName>
</protein>
<evidence type="ECO:0000313" key="1">
    <source>
        <dbReference type="EMBL" id="HHI65755.1"/>
    </source>
</evidence>
<reference evidence="1" key="1">
    <citation type="journal article" date="2020" name="mSystems">
        <title>Genome- and Community-Level Interaction Insights into Carbon Utilization and Element Cycling Functions of Hydrothermarchaeota in Hydrothermal Sediment.</title>
        <authorList>
            <person name="Zhou Z."/>
            <person name="Liu Y."/>
            <person name="Xu W."/>
            <person name="Pan J."/>
            <person name="Luo Z.H."/>
            <person name="Li M."/>
        </authorList>
    </citation>
    <scope>NUCLEOTIDE SEQUENCE [LARGE SCALE GENOMIC DNA]</scope>
    <source>
        <strain evidence="1">SpSt-1019</strain>
    </source>
</reference>
<proteinExistence type="predicted"/>
<organism evidence="1">
    <name type="scientific">Thermodesulfobium narugense</name>
    <dbReference type="NCBI Taxonomy" id="184064"/>
    <lineage>
        <taxon>Bacteria</taxon>
        <taxon>Pseudomonadati</taxon>
        <taxon>Thermodesulfobiota</taxon>
        <taxon>Thermodesulfobiia</taxon>
        <taxon>Thermodesulfobiales</taxon>
        <taxon>Thermodesulfobiaceae</taxon>
        <taxon>Thermodesulfobium</taxon>
    </lineage>
</organism>
<name>A0A7C5KHD2_9BACT</name>
<dbReference type="EMBL" id="DRUY01000144">
    <property type="protein sequence ID" value="HHI65755.1"/>
    <property type="molecule type" value="Genomic_DNA"/>
</dbReference>
<accession>A0A7C5KHD2</accession>
<comment type="caution">
    <text evidence="1">The sequence shown here is derived from an EMBL/GenBank/DDBJ whole genome shotgun (WGS) entry which is preliminary data.</text>
</comment>